<evidence type="ECO:0000313" key="2">
    <source>
        <dbReference type="EMBL" id="KTC94668.1"/>
    </source>
</evidence>
<dbReference type="EMBL" id="LNYA01000034">
    <property type="protein sequence ID" value="KTC94668.1"/>
    <property type="molecule type" value="Genomic_DNA"/>
</dbReference>
<dbReference type="Pfam" id="PF20376">
    <property type="entry name" value="DUF6671"/>
    <property type="match status" value="1"/>
</dbReference>
<name>A0A0W0TGC4_LEGER</name>
<dbReference type="PATRIC" id="fig|448.7.peg.2978"/>
<sequence>MLYDHQTVLLASMHGKEQAIARPFLDRLCCTLAVHDFNTDQFGTFTGEVERRLSPYETCRLKAETAADQHGYRLSVASEGSFGPHPAIPFVASTQEWMVFVDRDQGWVIAEQLISQKTNYAMITIDKTTDIMAFLNRAAFPSHALTLQTGSDKRVLAKGIQDLASLKGWMAHGFKSEETLLLGTDMRAMMNPTRMTLLGELADKLTRRIATLCPKCQAPGFGFKTTQGHLPCRLCEAPTSFYKEEVLACVQCSYQEFKERRDGLLKAEPTYCDDCNP</sequence>
<dbReference type="InterPro" id="IPR046612">
    <property type="entry name" value="DUF6671"/>
</dbReference>
<gene>
    <name evidence="2" type="ORF">Lery_2835</name>
</gene>
<dbReference type="STRING" id="448.Lery_2835"/>
<comment type="caution">
    <text evidence="2">The sequence shown here is derived from an EMBL/GenBank/DDBJ whole genome shotgun (WGS) entry which is preliminary data.</text>
</comment>
<dbReference type="AlphaFoldDB" id="A0A0W0TGC4"/>
<proteinExistence type="predicted"/>
<keyword evidence="3" id="KW-1185">Reference proteome</keyword>
<dbReference type="RefSeq" id="WP_058527904.1">
    <property type="nucleotide sequence ID" value="NZ_CAAAHY010000005.1"/>
</dbReference>
<evidence type="ECO:0000313" key="3">
    <source>
        <dbReference type="Proteomes" id="UP000054773"/>
    </source>
</evidence>
<protein>
    <recommendedName>
        <fullName evidence="1">DUF6671 domain-containing protein</fullName>
    </recommendedName>
</protein>
<dbReference type="Proteomes" id="UP000054773">
    <property type="component" value="Unassembled WGS sequence"/>
</dbReference>
<organism evidence="2 3">
    <name type="scientific">Legionella erythra</name>
    <dbReference type="NCBI Taxonomy" id="448"/>
    <lineage>
        <taxon>Bacteria</taxon>
        <taxon>Pseudomonadati</taxon>
        <taxon>Pseudomonadota</taxon>
        <taxon>Gammaproteobacteria</taxon>
        <taxon>Legionellales</taxon>
        <taxon>Legionellaceae</taxon>
        <taxon>Legionella</taxon>
    </lineage>
</organism>
<feature type="domain" description="DUF6671" evidence="1">
    <location>
        <begin position="62"/>
        <end position="277"/>
    </location>
</feature>
<accession>A0A0W0TGC4</accession>
<reference evidence="2 3" key="1">
    <citation type="submission" date="2015-11" db="EMBL/GenBank/DDBJ databases">
        <title>Genomic analysis of 38 Legionella species identifies large and diverse effector repertoires.</title>
        <authorList>
            <person name="Burstein D."/>
            <person name="Amaro F."/>
            <person name="Zusman T."/>
            <person name="Lifshitz Z."/>
            <person name="Cohen O."/>
            <person name="Gilbert J.A."/>
            <person name="Pupko T."/>
            <person name="Shuman H.A."/>
            <person name="Segal G."/>
        </authorList>
    </citation>
    <scope>NUCLEOTIDE SEQUENCE [LARGE SCALE GENOMIC DNA]</scope>
    <source>
        <strain evidence="2 3">SE-32A-C8</strain>
    </source>
</reference>
<dbReference type="OrthoDB" id="9793837at2"/>
<evidence type="ECO:0000259" key="1">
    <source>
        <dbReference type="Pfam" id="PF20376"/>
    </source>
</evidence>